<organism evidence="2 3">
    <name type="scientific">Dryococelus australis</name>
    <dbReference type="NCBI Taxonomy" id="614101"/>
    <lineage>
        <taxon>Eukaryota</taxon>
        <taxon>Metazoa</taxon>
        <taxon>Ecdysozoa</taxon>
        <taxon>Arthropoda</taxon>
        <taxon>Hexapoda</taxon>
        <taxon>Insecta</taxon>
        <taxon>Pterygota</taxon>
        <taxon>Neoptera</taxon>
        <taxon>Polyneoptera</taxon>
        <taxon>Phasmatodea</taxon>
        <taxon>Verophasmatodea</taxon>
        <taxon>Anareolatae</taxon>
        <taxon>Phasmatidae</taxon>
        <taxon>Eurycanthinae</taxon>
        <taxon>Dryococelus</taxon>
    </lineage>
</organism>
<name>A0ABQ9IKN8_9NEOP</name>
<feature type="domain" description="Mutator-like transposase" evidence="1">
    <location>
        <begin position="7"/>
        <end position="71"/>
    </location>
</feature>
<evidence type="ECO:0000313" key="2">
    <source>
        <dbReference type="EMBL" id="KAJ8896393.1"/>
    </source>
</evidence>
<accession>A0ABQ9IKN8</accession>
<reference evidence="2 3" key="1">
    <citation type="submission" date="2023-02" db="EMBL/GenBank/DDBJ databases">
        <title>LHISI_Scaffold_Assembly.</title>
        <authorList>
            <person name="Stuart O.P."/>
            <person name="Cleave R."/>
            <person name="Magrath M.J.L."/>
            <person name="Mikheyev A.S."/>
        </authorList>
    </citation>
    <scope>NUCLEOTIDE SEQUENCE [LARGE SCALE GENOMIC DNA]</scope>
    <source>
        <strain evidence="2">Daus_M_001</strain>
        <tissue evidence="2">Leg muscle</tissue>
    </source>
</reference>
<dbReference type="Proteomes" id="UP001159363">
    <property type="component" value="Chromosome 1"/>
</dbReference>
<proteinExistence type="predicted"/>
<dbReference type="EMBL" id="JARBHB010000001">
    <property type="protein sequence ID" value="KAJ8896393.1"/>
    <property type="molecule type" value="Genomic_DNA"/>
</dbReference>
<protein>
    <recommendedName>
        <fullName evidence="1">Mutator-like transposase domain-containing protein</fullName>
    </recommendedName>
</protein>
<evidence type="ECO:0000313" key="3">
    <source>
        <dbReference type="Proteomes" id="UP001159363"/>
    </source>
</evidence>
<evidence type="ECO:0000259" key="1">
    <source>
        <dbReference type="Pfam" id="PF20700"/>
    </source>
</evidence>
<keyword evidence="3" id="KW-1185">Reference proteome</keyword>
<dbReference type="Pfam" id="PF20700">
    <property type="entry name" value="Mutator"/>
    <property type="match status" value="1"/>
</dbReference>
<sequence>MFTEVANGAWCNRSYKINYVSLSGVASIVGFKTGKVSYIGDRNLYCSTCALCQIAKQRTPSHTCFLDWKKKA</sequence>
<gene>
    <name evidence="2" type="ORF">PR048_001737</name>
</gene>
<dbReference type="InterPro" id="IPR049012">
    <property type="entry name" value="Mutator_transp_dom"/>
</dbReference>
<comment type="caution">
    <text evidence="2">The sequence shown here is derived from an EMBL/GenBank/DDBJ whole genome shotgun (WGS) entry which is preliminary data.</text>
</comment>